<dbReference type="InterPro" id="IPR006336">
    <property type="entry name" value="GCS2"/>
</dbReference>
<feature type="region of interest" description="Disordered" evidence="2">
    <location>
        <begin position="461"/>
        <end position="514"/>
    </location>
</feature>
<name>A0A387H3V8_9ACTN</name>
<accession>A0A387H3V8</accession>
<sequence length="546" mass="59362">MGREVGRVTFTARDYALFRARLTEGLTLLEKAVEHPHFGTAPATLGAELEVSLIGPDACPVPVAAAVREASDDDRLSLEVARFNLEVNLTPVPVRGHPFTALAEQTSQALKRIASVSLRHHGARAVPMGTLPTLTPPDVTAQALTDQPRFRALERAWARRRSTPFILPVGEQGLLRAESVAVQGAACSWQTHLTVTPNLFSRTFNAAQLATGPALAASGNSPFPLGHPGWQEARIPLYERGFGDRCHPGAGTRRPRVGFGRDWMRGGPQAAFAEAVRCYDVLLPAARADAAHMPGGYPVLEELRLHLSTVWWWNRPVYDPLGHLRIEFRALPSGPTPVDMAANTAFLVGLTLFLAAEGRDVARELPFACARTNFYRAARDGLRASLWWPTPGSAPREHHAGALIKDLLPRARDGLALAAVDADEADTLLGVLDQRVTTGHTGAWWQQRTREVLRRRRASAVDACRGPAESPSPGVRTTSTTGRDDAMKERGACGDHRAEPLDPPRPAAAQRPPDLVELTLRYALLAEEAAPVHTWKPPALPPRSQR</sequence>
<dbReference type="InterPro" id="IPR014746">
    <property type="entry name" value="Gln_synth/guanido_kin_cat_dom"/>
</dbReference>
<evidence type="ECO:0000256" key="2">
    <source>
        <dbReference type="SAM" id="MobiDB-lite"/>
    </source>
</evidence>
<dbReference type="InterPro" id="IPR050141">
    <property type="entry name" value="GCL_type2/YbdK_subfam"/>
</dbReference>
<dbReference type="OrthoDB" id="240589at2"/>
<evidence type="ECO:0000313" key="4">
    <source>
        <dbReference type="Proteomes" id="UP000271554"/>
    </source>
</evidence>
<dbReference type="SUPFAM" id="SSF55931">
    <property type="entry name" value="Glutamine synthetase/guanido kinase"/>
    <property type="match status" value="1"/>
</dbReference>
<dbReference type="Proteomes" id="UP000271554">
    <property type="component" value="Chromosome"/>
</dbReference>
<gene>
    <name evidence="3" type="primary">gshA_1</name>
    <name evidence="3" type="ORF">DWB77_00483</name>
</gene>
<dbReference type="AlphaFoldDB" id="A0A387H3V8"/>
<protein>
    <submittedName>
        <fullName evidence="3">Glutamate--cysteine ligase</fullName>
        <ecNumber evidence="3">6.3.2.2</ecNumber>
    </submittedName>
</protein>
<proteinExistence type="predicted"/>
<dbReference type="RefSeq" id="WP_120719653.1">
    <property type="nucleotide sequence ID" value="NZ_CP032698.1"/>
</dbReference>
<dbReference type="KEGG" id="shun:DWB77_00483"/>
<dbReference type="EMBL" id="CP032698">
    <property type="protein sequence ID" value="AYG78376.1"/>
    <property type="molecule type" value="Genomic_DNA"/>
</dbReference>
<keyword evidence="3" id="KW-0436">Ligase</keyword>
<keyword evidence="4" id="KW-1185">Reference proteome</keyword>
<dbReference type="Pfam" id="PF04107">
    <property type="entry name" value="GCS2"/>
    <property type="match status" value="1"/>
</dbReference>
<organism evidence="3 4">
    <name type="scientific">Streptomyces hundungensis</name>
    <dbReference type="NCBI Taxonomy" id="1077946"/>
    <lineage>
        <taxon>Bacteria</taxon>
        <taxon>Bacillati</taxon>
        <taxon>Actinomycetota</taxon>
        <taxon>Actinomycetes</taxon>
        <taxon>Kitasatosporales</taxon>
        <taxon>Streptomycetaceae</taxon>
        <taxon>Streptomyces</taxon>
    </lineage>
</organism>
<comment type="catalytic activity">
    <reaction evidence="1">
        <text>L-cysteine + L-glutamate + ATP = gamma-L-glutamyl-L-cysteine + ADP + phosphate + H(+)</text>
        <dbReference type="Rhea" id="RHEA:13285"/>
        <dbReference type="ChEBI" id="CHEBI:15378"/>
        <dbReference type="ChEBI" id="CHEBI:29985"/>
        <dbReference type="ChEBI" id="CHEBI:30616"/>
        <dbReference type="ChEBI" id="CHEBI:35235"/>
        <dbReference type="ChEBI" id="CHEBI:43474"/>
        <dbReference type="ChEBI" id="CHEBI:58173"/>
        <dbReference type="ChEBI" id="CHEBI:456216"/>
        <dbReference type="EC" id="6.3.2.2"/>
    </reaction>
</comment>
<dbReference type="EC" id="6.3.2.2" evidence="3"/>
<reference evidence="3 4" key="1">
    <citation type="submission" date="2018-10" db="EMBL/GenBank/DDBJ databases">
        <title>Relationship between Morphology and Antimicrobial Activity in Streptomyces.</title>
        <authorList>
            <person name="Kang H.J."/>
            <person name="Kim S.B."/>
        </authorList>
    </citation>
    <scope>NUCLEOTIDE SEQUENCE [LARGE SCALE GENOMIC DNA]</scope>
    <source>
        <strain evidence="3 4">BH38</strain>
    </source>
</reference>
<dbReference type="GO" id="GO:0004357">
    <property type="term" value="F:glutamate-cysteine ligase activity"/>
    <property type="evidence" value="ECO:0007669"/>
    <property type="project" value="UniProtKB-EC"/>
</dbReference>
<dbReference type="PANTHER" id="PTHR36510">
    <property type="entry name" value="GLUTAMATE--CYSTEINE LIGASE 2-RELATED"/>
    <property type="match status" value="1"/>
</dbReference>
<dbReference type="PANTHER" id="PTHR36510:SF3">
    <property type="entry name" value="CONSERVED PROTEIN"/>
    <property type="match status" value="1"/>
</dbReference>
<dbReference type="Gene3D" id="3.30.590.20">
    <property type="match status" value="1"/>
</dbReference>
<evidence type="ECO:0000256" key="1">
    <source>
        <dbReference type="ARBA" id="ARBA00048819"/>
    </source>
</evidence>
<evidence type="ECO:0000313" key="3">
    <source>
        <dbReference type="EMBL" id="AYG78376.1"/>
    </source>
</evidence>
<feature type="compositionally biased region" description="Basic and acidic residues" evidence="2">
    <location>
        <begin position="482"/>
        <end position="502"/>
    </location>
</feature>